<reference evidence="7" key="1">
    <citation type="journal article" date="2020" name="Biotechnol. Biofuels">
        <title>New insights from the biogas microbiome by comprehensive genome-resolved metagenomics of nearly 1600 species originating from multiple anaerobic digesters.</title>
        <authorList>
            <person name="Campanaro S."/>
            <person name="Treu L."/>
            <person name="Rodriguez-R L.M."/>
            <person name="Kovalovszki A."/>
            <person name="Ziels R.M."/>
            <person name="Maus I."/>
            <person name="Zhu X."/>
            <person name="Kougias P.G."/>
            <person name="Basile A."/>
            <person name="Luo G."/>
            <person name="Schluter A."/>
            <person name="Konstantinidis K.T."/>
            <person name="Angelidaki I."/>
        </authorList>
    </citation>
    <scope>NUCLEOTIDE SEQUENCE</scope>
    <source>
        <strain evidence="7">AS06rmzACSIP_7</strain>
    </source>
</reference>
<evidence type="ECO:0000256" key="6">
    <source>
        <dbReference type="ARBA" id="ARBA00023236"/>
    </source>
</evidence>
<dbReference type="CDD" id="cd10434">
    <property type="entry name" value="GIY-YIG_UvrC_Cho"/>
    <property type="match status" value="1"/>
</dbReference>
<keyword evidence="5" id="KW-0234">DNA repair</keyword>
<dbReference type="InterPro" id="IPR038476">
    <property type="entry name" value="UvrC_RNase_H_dom_sf"/>
</dbReference>
<dbReference type="PANTHER" id="PTHR30562">
    <property type="entry name" value="UVRC/OXIDOREDUCTASE"/>
    <property type="match status" value="1"/>
</dbReference>
<dbReference type="Pfam" id="PF01541">
    <property type="entry name" value="GIY-YIG"/>
    <property type="match status" value="1"/>
</dbReference>
<dbReference type="InterPro" id="IPR035901">
    <property type="entry name" value="GIY-YIG_endonuc_sf"/>
</dbReference>
<dbReference type="InterPro" id="IPR050066">
    <property type="entry name" value="UvrABC_protein_C"/>
</dbReference>
<accession>A0A351U562</accession>
<evidence type="ECO:0000313" key="7">
    <source>
        <dbReference type="EMBL" id="NLW35167.1"/>
    </source>
</evidence>
<protein>
    <submittedName>
        <fullName evidence="7">Excinuclease ABC subunit UvrC</fullName>
    </submittedName>
</protein>
<evidence type="ECO:0000256" key="5">
    <source>
        <dbReference type="ARBA" id="ARBA00023204"/>
    </source>
</evidence>
<dbReference type="EMBL" id="JAAYEE010000110">
    <property type="protein sequence ID" value="NLW35167.1"/>
    <property type="molecule type" value="Genomic_DNA"/>
</dbReference>
<reference evidence="7" key="2">
    <citation type="submission" date="2020-01" db="EMBL/GenBank/DDBJ databases">
        <authorList>
            <person name="Campanaro S."/>
        </authorList>
    </citation>
    <scope>NUCLEOTIDE SEQUENCE</scope>
    <source>
        <strain evidence="7">AS06rmzACSIP_7</strain>
    </source>
</reference>
<evidence type="ECO:0000256" key="3">
    <source>
        <dbReference type="ARBA" id="ARBA00022769"/>
    </source>
</evidence>
<organism evidence="7 8">
    <name type="scientific">Syntrophorhabdus aromaticivorans</name>
    <dbReference type="NCBI Taxonomy" id="328301"/>
    <lineage>
        <taxon>Bacteria</taxon>
        <taxon>Pseudomonadati</taxon>
        <taxon>Thermodesulfobacteriota</taxon>
        <taxon>Syntrophorhabdia</taxon>
        <taxon>Syntrophorhabdales</taxon>
        <taxon>Syntrophorhabdaceae</taxon>
        <taxon>Syntrophorhabdus</taxon>
    </lineage>
</organism>
<dbReference type="Gene3D" id="3.30.420.340">
    <property type="entry name" value="UvrC, RNAse H endonuclease domain"/>
    <property type="match status" value="1"/>
</dbReference>
<dbReference type="STRING" id="909663.GCA_000512235_02847"/>
<dbReference type="PANTHER" id="PTHR30562:SF1">
    <property type="entry name" value="UVRABC SYSTEM PROTEIN C"/>
    <property type="match status" value="1"/>
</dbReference>
<evidence type="ECO:0000256" key="1">
    <source>
        <dbReference type="ARBA" id="ARBA00022490"/>
    </source>
</evidence>
<dbReference type="AlphaFoldDB" id="A0A351U562"/>
<dbReference type="Gene3D" id="3.40.1440.10">
    <property type="entry name" value="GIY-YIG endonuclease"/>
    <property type="match status" value="1"/>
</dbReference>
<dbReference type="SUPFAM" id="SSF82771">
    <property type="entry name" value="GIY-YIG endonuclease"/>
    <property type="match status" value="1"/>
</dbReference>
<dbReference type="GO" id="GO:0009381">
    <property type="term" value="F:excinuclease ABC activity"/>
    <property type="evidence" value="ECO:0007669"/>
    <property type="project" value="InterPro"/>
</dbReference>
<dbReference type="NCBIfam" id="TIGR00194">
    <property type="entry name" value="uvrC"/>
    <property type="match status" value="1"/>
</dbReference>
<dbReference type="PROSITE" id="PS50165">
    <property type="entry name" value="UVRC"/>
    <property type="match status" value="1"/>
</dbReference>
<dbReference type="PROSITE" id="PS50151">
    <property type="entry name" value="UVR"/>
    <property type="match status" value="1"/>
</dbReference>
<keyword evidence="2" id="KW-0227">DNA damage</keyword>
<dbReference type="Pfam" id="PF08459">
    <property type="entry name" value="UvrC_RNaseH_dom"/>
    <property type="match status" value="1"/>
</dbReference>
<dbReference type="GO" id="GO:0009380">
    <property type="term" value="C:excinuclease repair complex"/>
    <property type="evidence" value="ECO:0007669"/>
    <property type="project" value="InterPro"/>
</dbReference>
<dbReference type="Pfam" id="PF22920">
    <property type="entry name" value="UvrC_RNaseH"/>
    <property type="match status" value="1"/>
</dbReference>
<dbReference type="InterPro" id="IPR036876">
    <property type="entry name" value="UVR_dom_sf"/>
</dbReference>
<dbReference type="SMART" id="SM00465">
    <property type="entry name" value="GIYc"/>
    <property type="match status" value="1"/>
</dbReference>
<keyword evidence="6" id="KW-0742">SOS response</keyword>
<evidence type="ECO:0000313" key="8">
    <source>
        <dbReference type="Proteomes" id="UP000777265"/>
    </source>
</evidence>
<dbReference type="InterPro" id="IPR001943">
    <property type="entry name" value="UVR_dom"/>
</dbReference>
<gene>
    <name evidence="7" type="primary">uvrC</name>
    <name evidence="7" type="ORF">GXY80_06750</name>
</gene>
<dbReference type="Proteomes" id="UP000777265">
    <property type="component" value="Unassembled WGS sequence"/>
</dbReference>
<dbReference type="GO" id="GO:0006289">
    <property type="term" value="P:nucleotide-excision repair"/>
    <property type="evidence" value="ECO:0007669"/>
    <property type="project" value="InterPro"/>
</dbReference>
<keyword evidence="1" id="KW-0963">Cytoplasm</keyword>
<dbReference type="FunFam" id="3.40.1440.10:FF:000001">
    <property type="entry name" value="UvrABC system protein C"/>
    <property type="match status" value="1"/>
</dbReference>
<evidence type="ECO:0000256" key="2">
    <source>
        <dbReference type="ARBA" id="ARBA00022763"/>
    </source>
</evidence>
<dbReference type="InterPro" id="IPR000305">
    <property type="entry name" value="GIY-YIG_endonuc"/>
</dbReference>
<dbReference type="InterPro" id="IPR047296">
    <property type="entry name" value="GIY-YIG_UvrC_Cho"/>
</dbReference>
<dbReference type="InterPro" id="IPR004791">
    <property type="entry name" value="UvrC"/>
</dbReference>
<name>A0A351U562_9BACT</name>
<sequence length="541" mass="61415">MIDETTLGILPESSGVYIFRDGGDRIIYIGKAKSIRDRVRSYFSEGGKDPKTARLARQVDRVEVVLTESEKEAFLLENNLIKEHTPKYNINLKDDKTYVSLKLSFQHPFPGLYVTREIKDDGALYFGPYPHARAMRDVLTMVQGLYPIRRCKDSVFKKRKRPCMLFEIGKCIGPCSGQVDKAAYGAVVEEMVNFLSGKDEKVLKDLERRISEAAGAWNFEEAGVLKERYLAIKGMTEKQRVHEHLGKNRDVWAFSAVGETMSAALLTFRKGILISKRQFRETGAAMPFQEALSSFLFQYYLTRPIPDEVILSEDIADLSHLEKYLKERKNGPVRIYGPGSRLSKDMAGLAVENLLRPEAVELDEAFKTGLHLKRQPVRIEAYDISHTHGKNPSGVMVVFQNFKATKSEYRVFHIRGPATMDDVAMMSEVLRRRLSDEKIRPLPDLLVIDGGKGHLSAAVKALKDSNIATDAISIAKDQRRKNMEDLIYLPMRKNPLPIPKASPVFKEIVRIRDEAHRFAVSSHKKWKRKEDLSTAPGTRKT</sequence>
<keyword evidence="3" id="KW-0228">DNA excision</keyword>
<dbReference type="InterPro" id="IPR001162">
    <property type="entry name" value="UvrC_RNase_H_dom"/>
</dbReference>
<evidence type="ECO:0000256" key="4">
    <source>
        <dbReference type="ARBA" id="ARBA00022881"/>
    </source>
</evidence>
<dbReference type="PROSITE" id="PS50164">
    <property type="entry name" value="GIY_YIG"/>
    <property type="match status" value="1"/>
</dbReference>
<keyword evidence="4" id="KW-0267">Excision nuclease</keyword>
<comment type="caution">
    <text evidence="7">The sequence shown here is derived from an EMBL/GenBank/DDBJ whole genome shotgun (WGS) entry which is preliminary data.</text>
</comment>
<dbReference type="SUPFAM" id="SSF46600">
    <property type="entry name" value="C-terminal UvrC-binding domain of UvrB"/>
    <property type="match status" value="1"/>
</dbReference>
<proteinExistence type="predicted"/>
<dbReference type="GO" id="GO:0009432">
    <property type="term" value="P:SOS response"/>
    <property type="evidence" value="ECO:0007669"/>
    <property type="project" value="UniProtKB-KW"/>
</dbReference>